<feature type="compositionally biased region" description="Low complexity" evidence="1">
    <location>
        <begin position="233"/>
        <end position="246"/>
    </location>
</feature>
<sequence>MKSIKAPGIALIVVALITVCAPAHAATPRFPDIPGAPSWYNTAPSAPYAKSGSTSTDQHSAQDQKQWYASAWWYSPDGSAPDPAEGDITVETMKRESWEPGSTDPNLVTLSLNAAFPKLIDSIGTKLTTGVEIPPDAPGAGPTLTFPGDGIIVAQRPARDCLVTNNIKDQDRFRAGIAMLGANLHKYLVTLTVQFGARSWQDACANAVAAKPAEEKPPSKSVKDKKPDEIKKSAAPGPAAPEESGGVQDVQGQALGAIALVIAILVTALVGMFVWGRFRSKHKPKYENDGTPIRAIQQFSDEHTAKSSDRSRHGDRW</sequence>
<evidence type="ECO:0000313" key="5">
    <source>
        <dbReference type="Proteomes" id="UP001230289"/>
    </source>
</evidence>
<evidence type="ECO:0008006" key="6">
    <source>
        <dbReference type="Google" id="ProtNLM"/>
    </source>
</evidence>
<proteinExistence type="predicted"/>
<comment type="caution">
    <text evidence="4">The sequence shown here is derived from an EMBL/GenBank/DDBJ whole genome shotgun (WGS) entry which is preliminary data.</text>
</comment>
<keyword evidence="2" id="KW-0812">Transmembrane</keyword>
<dbReference type="RefSeq" id="WP_308489002.1">
    <property type="nucleotide sequence ID" value="NZ_JAVFCB010000004.1"/>
</dbReference>
<keyword evidence="5" id="KW-1185">Reference proteome</keyword>
<reference evidence="4 5" key="1">
    <citation type="submission" date="2023-08" db="EMBL/GenBank/DDBJ databases">
        <title>Microbacterium sp. nov., isolated from a waste landfill.</title>
        <authorList>
            <person name="Wen W."/>
        </authorList>
    </citation>
    <scope>NUCLEOTIDE SEQUENCE [LARGE SCALE GENOMIC DNA]</scope>
    <source>
        <strain evidence="4 5">ASV81</strain>
    </source>
</reference>
<keyword evidence="2" id="KW-1133">Transmembrane helix</keyword>
<evidence type="ECO:0000256" key="2">
    <source>
        <dbReference type="SAM" id="Phobius"/>
    </source>
</evidence>
<dbReference type="EMBL" id="JAVFCB010000004">
    <property type="protein sequence ID" value="MDQ4214068.1"/>
    <property type="molecule type" value="Genomic_DNA"/>
</dbReference>
<evidence type="ECO:0000313" key="4">
    <source>
        <dbReference type="EMBL" id="MDQ4214068.1"/>
    </source>
</evidence>
<feature type="region of interest" description="Disordered" evidence="1">
    <location>
        <begin position="211"/>
        <end position="246"/>
    </location>
</feature>
<evidence type="ECO:0000256" key="1">
    <source>
        <dbReference type="SAM" id="MobiDB-lite"/>
    </source>
</evidence>
<feature type="transmembrane region" description="Helical" evidence="2">
    <location>
        <begin position="254"/>
        <end position="275"/>
    </location>
</feature>
<accession>A0ABU0XHM8</accession>
<gene>
    <name evidence="4" type="ORF">RBR11_09075</name>
</gene>
<name>A0ABU0XHM8_9MICO</name>
<feature type="signal peptide" evidence="3">
    <location>
        <begin position="1"/>
        <end position="25"/>
    </location>
</feature>
<protein>
    <recommendedName>
        <fullName evidence="6">Secreted protein</fullName>
    </recommendedName>
</protein>
<keyword evidence="3" id="KW-0732">Signal</keyword>
<evidence type="ECO:0000256" key="3">
    <source>
        <dbReference type="SAM" id="SignalP"/>
    </source>
</evidence>
<organism evidence="4 5">
    <name type="scientific">Microbacterium capsulatum</name>
    <dbReference type="NCBI Taxonomy" id="3041921"/>
    <lineage>
        <taxon>Bacteria</taxon>
        <taxon>Bacillati</taxon>
        <taxon>Actinomycetota</taxon>
        <taxon>Actinomycetes</taxon>
        <taxon>Micrococcales</taxon>
        <taxon>Microbacteriaceae</taxon>
        <taxon>Microbacterium</taxon>
    </lineage>
</organism>
<keyword evidence="2" id="KW-0472">Membrane</keyword>
<dbReference type="Proteomes" id="UP001230289">
    <property type="component" value="Unassembled WGS sequence"/>
</dbReference>
<feature type="chain" id="PRO_5045763156" description="Secreted protein" evidence="3">
    <location>
        <begin position="26"/>
        <end position="317"/>
    </location>
</feature>
<feature type="region of interest" description="Disordered" evidence="1">
    <location>
        <begin position="284"/>
        <end position="317"/>
    </location>
</feature>
<feature type="compositionally biased region" description="Basic and acidic residues" evidence="1">
    <location>
        <begin position="300"/>
        <end position="317"/>
    </location>
</feature>
<feature type="compositionally biased region" description="Basic and acidic residues" evidence="1">
    <location>
        <begin position="212"/>
        <end position="232"/>
    </location>
</feature>